<accession>M3A895</accession>
<comment type="catalytic activity">
    <reaction evidence="2">
        <text>1,6-anhydro-N-acetyl-beta-muramate + ATP + H2O = N-acetyl-D-muramate 6-phosphate + ADP + H(+)</text>
        <dbReference type="Rhea" id="RHEA:24952"/>
        <dbReference type="ChEBI" id="CHEBI:15377"/>
        <dbReference type="ChEBI" id="CHEBI:15378"/>
        <dbReference type="ChEBI" id="CHEBI:30616"/>
        <dbReference type="ChEBI" id="CHEBI:58690"/>
        <dbReference type="ChEBI" id="CHEBI:58722"/>
        <dbReference type="ChEBI" id="CHEBI:456216"/>
        <dbReference type="EC" id="2.7.1.170"/>
    </reaction>
</comment>
<dbReference type="OrthoDB" id="9763949at2"/>
<evidence type="ECO:0000256" key="2">
    <source>
        <dbReference type="HAMAP-Rule" id="MF_01270"/>
    </source>
</evidence>
<keyword evidence="2" id="KW-0067">ATP-binding</keyword>
<gene>
    <name evidence="2 3" type="primary">anmK</name>
    <name evidence="3" type="ORF">H261_15602</name>
</gene>
<dbReference type="Pfam" id="PF03702">
    <property type="entry name" value="AnmK"/>
    <property type="match status" value="1"/>
</dbReference>
<keyword evidence="2" id="KW-0547">Nucleotide-binding</keyword>
<proteinExistence type="inferred from homology"/>
<dbReference type="EMBL" id="AONQ01000045">
    <property type="protein sequence ID" value="EME69028.1"/>
    <property type="molecule type" value="Genomic_DNA"/>
</dbReference>
<comment type="pathway">
    <text evidence="2">Cell wall biogenesis; peptidoglycan recycling.</text>
</comment>
<evidence type="ECO:0000313" key="3">
    <source>
        <dbReference type="EMBL" id="EME69028.1"/>
    </source>
</evidence>
<dbReference type="SUPFAM" id="SSF53067">
    <property type="entry name" value="Actin-like ATPase domain"/>
    <property type="match status" value="1"/>
</dbReference>
<dbReference type="InterPro" id="IPR043129">
    <property type="entry name" value="ATPase_NBD"/>
</dbReference>
<dbReference type="GO" id="GO:0016773">
    <property type="term" value="F:phosphotransferase activity, alcohol group as acceptor"/>
    <property type="evidence" value="ECO:0007669"/>
    <property type="project" value="UniProtKB-UniRule"/>
</dbReference>
<dbReference type="UniPathway" id="UPA00544"/>
<dbReference type="InterPro" id="IPR005338">
    <property type="entry name" value="Anhydro_N_Ac-Mur_kinase"/>
</dbReference>
<comment type="function">
    <text evidence="2">Catalyzes the specific phosphorylation of 1,6-anhydro-N-acetylmuramic acid (anhMurNAc) with the simultaneous cleavage of the 1,6-anhydro ring, generating MurNAc-6-P. Is required for the utilization of anhMurNAc either imported from the medium or derived from its own cell wall murein, and thus plays a role in cell wall recycling.</text>
</comment>
<evidence type="ECO:0000256" key="1">
    <source>
        <dbReference type="ARBA" id="ARBA00023277"/>
    </source>
</evidence>
<dbReference type="PANTHER" id="PTHR30605">
    <property type="entry name" value="ANHYDRO-N-ACETYLMURAMIC ACID KINASE"/>
    <property type="match status" value="1"/>
</dbReference>
<dbReference type="Proteomes" id="UP000011744">
    <property type="component" value="Unassembled WGS sequence"/>
</dbReference>
<dbReference type="GO" id="GO:0009254">
    <property type="term" value="P:peptidoglycan turnover"/>
    <property type="evidence" value="ECO:0007669"/>
    <property type="project" value="UniProtKB-UniRule"/>
</dbReference>
<keyword evidence="4" id="KW-1185">Reference proteome</keyword>
<dbReference type="GO" id="GO:0006040">
    <property type="term" value="P:amino sugar metabolic process"/>
    <property type="evidence" value="ECO:0007669"/>
    <property type="project" value="InterPro"/>
</dbReference>
<dbReference type="Gene3D" id="3.30.420.40">
    <property type="match status" value="2"/>
</dbReference>
<name>M3A895_9PROT</name>
<keyword evidence="2 3" id="KW-0418">Kinase</keyword>
<comment type="pathway">
    <text evidence="2">Amino-sugar metabolism; 1,6-anhydro-N-acetylmuramate degradation.</text>
</comment>
<protein>
    <recommendedName>
        <fullName evidence="2">Anhydro-N-acetylmuramic acid kinase</fullName>
        <ecNumber evidence="2">2.7.1.170</ecNumber>
    </recommendedName>
    <alternativeName>
        <fullName evidence="2">AnhMurNAc kinase</fullName>
    </alternativeName>
</protein>
<dbReference type="RefSeq" id="WP_008619288.1">
    <property type="nucleotide sequence ID" value="NZ_AONQ01000045.1"/>
</dbReference>
<organism evidence="3 4">
    <name type="scientific">Paramagnetospirillum caucaseum</name>
    <dbReference type="NCBI Taxonomy" id="1244869"/>
    <lineage>
        <taxon>Bacteria</taxon>
        <taxon>Pseudomonadati</taxon>
        <taxon>Pseudomonadota</taxon>
        <taxon>Alphaproteobacteria</taxon>
        <taxon>Rhodospirillales</taxon>
        <taxon>Magnetospirillaceae</taxon>
        <taxon>Paramagnetospirillum</taxon>
    </lineage>
</organism>
<keyword evidence="1 2" id="KW-0119">Carbohydrate metabolism</keyword>
<sequence length="361" mass="37613">MLALGLMSGTSLDGVDVALVDTDGETVARLGPAATIAYGADQRLALMGVLGGTGPVAEVERDLTLFHARVVRDFLAGHRIDPASVGITGFHGHTILHAPHERRTWQIGDGALLAAEIGINVVNDFRSADVAAGGQGAPLVPVYHRALVAGLEGSAGLETPLAVLNLGGVGNVTWISDDGSLLAFDTGPGNALIDDWAQAHTGRPLDVDGQLAAGGRVNRDAVEAFLHHSYFDRHPPKSLDRDEFHALAWELVRGASAEDGAATLTAFTAASVALAAYSFPRPVKRWLVTGGGRRNPEMMKSLGRALPAPVEPVEAVGWNGDALEAQAFAFLAVRSLAGKVLTYPETTGVPAAQTGGRHHVP</sequence>
<reference evidence="3 4" key="1">
    <citation type="journal article" date="2014" name="Genome Announc.">
        <title>Draft Genome Sequence of Magnetospirillum sp. Strain SO-1, a Freshwater Magnetotactic Bacterium Isolated from the Ol'khovka River, Russia.</title>
        <authorList>
            <person name="Grouzdev D.S."/>
            <person name="Dziuba M.V."/>
            <person name="Sukhacheva M.S."/>
            <person name="Mardanov A.V."/>
            <person name="Beletskiy A.V."/>
            <person name="Kuznetsov B.B."/>
            <person name="Skryabin K.G."/>
        </authorList>
    </citation>
    <scope>NUCLEOTIDE SEQUENCE [LARGE SCALE GENOMIC DNA]</scope>
    <source>
        <strain evidence="3 4">SO-1</strain>
    </source>
</reference>
<keyword evidence="2" id="KW-0808">Transferase</keyword>
<comment type="similarity">
    <text evidence="2">Belongs to the anhydro-N-acetylmuramic acid kinase family.</text>
</comment>
<evidence type="ECO:0000313" key="4">
    <source>
        <dbReference type="Proteomes" id="UP000011744"/>
    </source>
</evidence>
<dbReference type="NCBIfam" id="NF007141">
    <property type="entry name" value="PRK09585.1-5"/>
    <property type="match status" value="1"/>
</dbReference>
<dbReference type="GO" id="GO:0005524">
    <property type="term" value="F:ATP binding"/>
    <property type="evidence" value="ECO:0007669"/>
    <property type="project" value="UniProtKB-UniRule"/>
</dbReference>
<dbReference type="HAMAP" id="MF_01270">
    <property type="entry name" value="AnhMurNAc_kinase"/>
    <property type="match status" value="1"/>
</dbReference>
<feature type="binding site" evidence="2">
    <location>
        <begin position="9"/>
        <end position="16"/>
    </location>
    <ligand>
        <name>ATP</name>
        <dbReference type="ChEBI" id="CHEBI:30616"/>
    </ligand>
</feature>
<dbReference type="STRING" id="1244869.H261_15602"/>
<dbReference type="AlphaFoldDB" id="M3A895"/>
<dbReference type="GO" id="GO:0097175">
    <property type="term" value="P:1,6-anhydro-N-acetyl-beta-muramic acid catabolic process"/>
    <property type="evidence" value="ECO:0007669"/>
    <property type="project" value="UniProtKB-UniRule"/>
</dbReference>
<dbReference type="EC" id="2.7.1.170" evidence="2"/>
<comment type="caution">
    <text evidence="3">The sequence shown here is derived from an EMBL/GenBank/DDBJ whole genome shotgun (WGS) entry which is preliminary data.</text>
</comment>
<dbReference type="UniPathway" id="UPA00343"/>
<dbReference type="PANTHER" id="PTHR30605:SF0">
    <property type="entry name" value="ANHYDRO-N-ACETYLMURAMIC ACID KINASE"/>
    <property type="match status" value="1"/>
</dbReference>
<dbReference type="PATRIC" id="fig|1244869.3.peg.3131"/>
<dbReference type="GO" id="GO:0016301">
    <property type="term" value="F:kinase activity"/>
    <property type="evidence" value="ECO:0007669"/>
    <property type="project" value="UniProtKB-KW"/>
</dbReference>
<dbReference type="eggNOG" id="COG2377">
    <property type="taxonomic scope" value="Bacteria"/>
</dbReference>